<name>A0A2H0TGE4_9BACT</name>
<sequence length="409" mass="45913">MVFDDKTLEKYADVLLWGLKTARGASKGKYEKGDIISVAVENFLDPSSMKLAEFLMAKILMKGMHPIIDFLKPPTMELCFYKNIIDNIQLKFVSPGRKEFCKNLNGRIFIMAPGSLTHLKEVDSSKIAESIKSAKFIRDILSRREEKGLYGWTLCLLPTQELAKHSGLSIDKYAEQIIKACLLDDNDPIKKWEELKSSSEEIKKRLNSITVKTGKLRVESDNIDMLITPGKKRQWLGVSGHNIPSPEIFTSPDWRGTQGVYFADQPSYRSGNLVKGVRLSFKDGRVATVKAEEGEDFIKKQLAMDDGAGKIGEFSLTDIRFSRIDKFMANTLFDENFGGKHGNCHIAVGSAYTQAYSGNPADLTKKEKKNLGFNDSSLHWDLVNSEPKKVTAYLISGKKIVVYENGKFV</sequence>
<evidence type="ECO:0000256" key="8">
    <source>
        <dbReference type="ARBA" id="ARBA00022801"/>
    </source>
</evidence>
<dbReference type="EMBL" id="PFCN01000007">
    <property type="protein sequence ID" value="PIR70626.1"/>
    <property type="molecule type" value="Genomic_DNA"/>
</dbReference>
<dbReference type="Proteomes" id="UP000229383">
    <property type="component" value="Unassembled WGS sequence"/>
</dbReference>
<dbReference type="PANTHER" id="PTHR34448">
    <property type="entry name" value="AMINOPEPTIDASE"/>
    <property type="match status" value="1"/>
</dbReference>
<evidence type="ECO:0000256" key="4">
    <source>
        <dbReference type="ARBA" id="ARBA00008236"/>
    </source>
</evidence>
<dbReference type="GO" id="GO:0008237">
    <property type="term" value="F:metallopeptidase activity"/>
    <property type="evidence" value="ECO:0007669"/>
    <property type="project" value="UniProtKB-KW"/>
</dbReference>
<evidence type="ECO:0000256" key="9">
    <source>
        <dbReference type="ARBA" id="ARBA00023049"/>
    </source>
</evidence>
<keyword evidence="8" id="KW-0378">Hydrolase</keyword>
<dbReference type="PANTHER" id="PTHR34448:SF1">
    <property type="entry name" value="BLL6088 PROTEIN"/>
    <property type="match status" value="1"/>
</dbReference>
<evidence type="ECO:0000313" key="11">
    <source>
        <dbReference type="Proteomes" id="UP000229383"/>
    </source>
</evidence>
<comment type="similarity">
    <text evidence="4">Belongs to the peptidase M29 family.</text>
</comment>
<gene>
    <name evidence="10" type="ORF">COU46_00415</name>
</gene>
<evidence type="ECO:0000256" key="1">
    <source>
        <dbReference type="ARBA" id="ARBA00001941"/>
    </source>
</evidence>
<reference evidence="11" key="1">
    <citation type="submission" date="2017-09" db="EMBL/GenBank/DDBJ databases">
        <title>Depth-based differentiation of microbial function through sediment-hosted aquifers and enrichment of novel symbionts in the deep terrestrial subsurface.</title>
        <authorList>
            <person name="Probst A.J."/>
            <person name="Ladd B."/>
            <person name="Jarett J.K."/>
            <person name="Geller-Mcgrath D.E."/>
            <person name="Sieber C.M.K."/>
            <person name="Emerson J.B."/>
            <person name="Anantharaman K."/>
            <person name="Thomas B.C."/>
            <person name="Malmstrom R."/>
            <person name="Stieglmeier M."/>
            <person name="Klingl A."/>
            <person name="Woyke T."/>
            <person name="Ryan C.M."/>
            <person name="Banfield J.F."/>
        </authorList>
    </citation>
    <scope>NUCLEOTIDE SEQUENCE [LARGE SCALE GENOMIC DNA]</scope>
</reference>
<comment type="caution">
    <text evidence="10">The sequence shown here is derived from an EMBL/GenBank/DDBJ whole genome shotgun (WGS) entry which is preliminary data.</text>
</comment>
<dbReference type="GO" id="GO:0006508">
    <property type="term" value="P:proteolysis"/>
    <property type="evidence" value="ECO:0007669"/>
    <property type="project" value="UniProtKB-KW"/>
</dbReference>
<dbReference type="Pfam" id="PF02073">
    <property type="entry name" value="Peptidase_M29"/>
    <property type="match status" value="1"/>
</dbReference>
<dbReference type="InterPro" id="IPR035097">
    <property type="entry name" value="M29_N-terminal"/>
</dbReference>
<comment type="cofactor">
    <cofactor evidence="2">
        <name>Mg(2+)</name>
        <dbReference type="ChEBI" id="CHEBI:18420"/>
    </cofactor>
</comment>
<accession>A0A2H0TGE4</accession>
<dbReference type="SUPFAM" id="SSF144052">
    <property type="entry name" value="Thermophilic metalloprotease-like"/>
    <property type="match status" value="1"/>
</dbReference>
<dbReference type="InterPro" id="IPR000787">
    <property type="entry name" value="Peptidase_M29"/>
</dbReference>
<evidence type="ECO:0000256" key="5">
    <source>
        <dbReference type="ARBA" id="ARBA00022438"/>
    </source>
</evidence>
<evidence type="ECO:0000256" key="2">
    <source>
        <dbReference type="ARBA" id="ARBA00001946"/>
    </source>
</evidence>
<dbReference type="InterPro" id="IPR052170">
    <property type="entry name" value="M29_Exopeptidase"/>
</dbReference>
<organism evidence="10 11">
    <name type="scientific">Candidatus Niyogibacteria bacterium CG10_big_fil_rev_8_21_14_0_10_42_19</name>
    <dbReference type="NCBI Taxonomy" id="1974725"/>
    <lineage>
        <taxon>Bacteria</taxon>
        <taxon>Candidatus Niyogiibacteriota</taxon>
    </lineage>
</organism>
<dbReference type="GO" id="GO:0046872">
    <property type="term" value="F:metal ion binding"/>
    <property type="evidence" value="ECO:0007669"/>
    <property type="project" value="UniProtKB-KW"/>
</dbReference>
<evidence type="ECO:0000256" key="6">
    <source>
        <dbReference type="ARBA" id="ARBA00022670"/>
    </source>
</evidence>
<evidence type="ECO:0000256" key="7">
    <source>
        <dbReference type="ARBA" id="ARBA00022723"/>
    </source>
</evidence>
<comment type="cofactor">
    <cofactor evidence="3">
        <name>Zn(2+)</name>
        <dbReference type="ChEBI" id="CHEBI:29105"/>
    </cofactor>
</comment>
<dbReference type="GO" id="GO:0004177">
    <property type="term" value="F:aminopeptidase activity"/>
    <property type="evidence" value="ECO:0007669"/>
    <property type="project" value="UniProtKB-KW"/>
</dbReference>
<dbReference type="Gene3D" id="3.40.1830.10">
    <property type="entry name" value="Thermophilic metalloprotease (M29)"/>
    <property type="match status" value="1"/>
</dbReference>
<dbReference type="AlphaFoldDB" id="A0A2H0TGE4"/>
<keyword evidence="9" id="KW-0482">Metalloprotease</keyword>
<keyword evidence="7" id="KW-0479">Metal-binding</keyword>
<keyword evidence="5 10" id="KW-0031">Aminopeptidase</keyword>
<keyword evidence="6" id="KW-0645">Protease</keyword>
<protein>
    <submittedName>
        <fullName evidence="10">Aminopeptidase</fullName>
    </submittedName>
</protein>
<comment type="cofactor">
    <cofactor evidence="1">
        <name>Co(2+)</name>
        <dbReference type="ChEBI" id="CHEBI:48828"/>
    </cofactor>
</comment>
<evidence type="ECO:0000313" key="10">
    <source>
        <dbReference type="EMBL" id="PIR70626.1"/>
    </source>
</evidence>
<proteinExistence type="inferred from homology"/>
<evidence type="ECO:0000256" key="3">
    <source>
        <dbReference type="ARBA" id="ARBA00001947"/>
    </source>
</evidence>